<gene>
    <name evidence="1" type="ORF">HPB49_016839</name>
</gene>
<accession>A0ACB8DEI8</accession>
<keyword evidence="2" id="KW-1185">Reference proteome</keyword>
<sequence>MRATRRRGDLFLSVPPIPRCTRSGCGGDRRQERNGFGAGHAQRRSDVGDDEQAGGQHPSFGIGVTIECFHCGRSLPFTQDEFKASKRFFPGSSAASQDGADSRNAPHAMGACSQLKLVLWKNIVLRLRQPVILALELLWPLTIFLLVLLLRKVVPPVSQETCYYNARALPSAGGLPLLQSLICNVDNKCLNKSSYEEIPTYPGSRINELVQDLSPLLQDESILSVIKSLPVLADLLRPLEALFQDETTQKLLGKGLPLTDVIGNKRHARSILLGHTNMTPETVDALLESRINVPAVLHVLASSLKQKSSHECNVDTLSSYIMLKDAGVLQAVAGSLCNMSKENQVNLMKELQSVFDYGKVMNLVSQVVKSLGLDDFSLSMEKVGGMVTAFGSISEQMPSDFSGSLEALRALIQDFTDQQLNVDLLKAVWDDVGQVVPSPEKELVNTIMEWISGSKDHTGDVLNTAVKLVNDLQSPSGSGSKASRFFQALFNFDKSTTIQEMLDAMDDLMSMKQETPGKKRTRQDAMYYTARLIGIVVEFMRAVEGGITVRNIALNVPSMNVIISEILEFVPDFIRIGMKVLQTDLGNLIEKLEENKMKRFYVPCQSGKFADLLSVGKTESLSKLEEKMCQQVPLLVTEFFSERHIAAISTMMQKVNHGQDVPFSWTTMGGRLNVLLRNVEVLRGKKVSAFMDVPALHGPAMKDALKQARAAFGADDTPEGKASAVLQLVSVAFQELDTNLNHTLAPYLLKIASFLTTSESMLSEPTGSQQTTVSELFKNANDVELLVRWVNNYLVKLMEYFVHTLTVEPKKISYLLKQQYAIDDFCNNRVQDYLTVPVQEVEIATSALQDLCAINFTGVHELLQANPANADDVSKFYDSAMDIYDELAASYRSGSTTDVPFLTADKWKELFESFFNQLSNGLLKVDLKKVETWSSLLEAQFQSDEARNNYHHALGALKYLVHTMTRQYKGRYTTISSSIFPNLYYATIKDLETSQEAKHFAWEMYNLVKRLTTTKGSLVNSTDQRHSMSDDVSFLSPWETFNINRALLDARTSDSVAVKKGIVALIRMRRLLSFLDDKTAWETLSKFTKLLLARGQLSAAQLSEEIRKFYHYAMLASESRTEDADLLVSIFTMDKWNDYKETMQAINASQVRDRVSVDTEWIEQMPEAKLAFSLEEMDRLAEEIAAGYHSDGNGTVILLNDEQVSSTVTSFLDGYASRPMHRYPTTPHKQKCKTIAGVLAASGNIIDTYVSELTEDYYYQKLEPCIDEYHNGTLKDSVERYITFTRHLFDLAKELLLKRSSQDESLLQFLVNKVAGELPVYTTLPEIVSIKMLNETLHGGTSSWADVIESADINLNWLVRHNFSKESFQEAFCSSPKRRLLEYKSEGEQNLCDTDFVEAVARSVFNASGIAKQVMEAQTKAFYAAKWLDEILKGATTLWDAMSKLLQSTKALSLGTSSDNVGDTLSSVITLLDDNVLKELISSLDKVQEITEAIFPGGSIEEYVNLITQGLRGVKKLGESGLFHLTYAVFDGVLRASNLSKQVVTSALKALSTAPKVVPVIREKLSLLSEALDPKTAKALSDLNITQDGISVLTSPAALSLVGQLLCGSPLKALEDQFYLLEPSSREPTLDVQEIEELPSKFCRRGYEQVMRMSGGPIIWGFLKPILRGQILYAPKSPAAFQIMQEELIASKSLQPLAKDMLGDDVYAFLTDLNVEDLRHEFGDLGGLLDLVQLVGSISQCFELDRFKQHNSEEDLVKAAMHLAVVFLNLDTNMGLRLENGSTVKSLLPPDVQYKIRMDIDNVPLTKTVKSRFWQPGANDDFLDDMRYLRGFAHFQELIDKAITKMHVGKSFDYPPSYLQQFPYPCYIKDS</sequence>
<evidence type="ECO:0000313" key="2">
    <source>
        <dbReference type="Proteomes" id="UP000821865"/>
    </source>
</evidence>
<name>A0ACB8DEI8_DERSI</name>
<proteinExistence type="predicted"/>
<dbReference type="Proteomes" id="UP000821865">
    <property type="component" value="Chromosome 2"/>
</dbReference>
<dbReference type="EMBL" id="CM023471">
    <property type="protein sequence ID" value="KAH7966489.1"/>
    <property type="molecule type" value="Genomic_DNA"/>
</dbReference>
<comment type="caution">
    <text evidence="1">The sequence shown here is derived from an EMBL/GenBank/DDBJ whole genome shotgun (WGS) entry which is preliminary data.</text>
</comment>
<protein>
    <submittedName>
        <fullName evidence="1">Uncharacterized protein</fullName>
    </submittedName>
</protein>
<evidence type="ECO:0000313" key="1">
    <source>
        <dbReference type="EMBL" id="KAH7966489.1"/>
    </source>
</evidence>
<reference evidence="1" key="1">
    <citation type="submission" date="2020-05" db="EMBL/GenBank/DDBJ databases">
        <title>Large-scale comparative analyses of tick genomes elucidate their genetic diversity and vector capacities.</title>
        <authorList>
            <person name="Jia N."/>
            <person name="Wang J."/>
            <person name="Shi W."/>
            <person name="Du L."/>
            <person name="Sun Y."/>
            <person name="Zhan W."/>
            <person name="Jiang J."/>
            <person name="Wang Q."/>
            <person name="Zhang B."/>
            <person name="Ji P."/>
            <person name="Sakyi L.B."/>
            <person name="Cui X."/>
            <person name="Yuan T."/>
            <person name="Jiang B."/>
            <person name="Yang W."/>
            <person name="Lam T.T.-Y."/>
            <person name="Chang Q."/>
            <person name="Ding S."/>
            <person name="Wang X."/>
            <person name="Zhu J."/>
            <person name="Ruan X."/>
            <person name="Zhao L."/>
            <person name="Wei J."/>
            <person name="Que T."/>
            <person name="Du C."/>
            <person name="Cheng J."/>
            <person name="Dai P."/>
            <person name="Han X."/>
            <person name="Huang E."/>
            <person name="Gao Y."/>
            <person name="Liu J."/>
            <person name="Shao H."/>
            <person name="Ye R."/>
            <person name="Li L."/>
            <person name="Wei W."/>
            <person name="Wang X."/>
            <person name="Wang C."/>
            <person name="Yang T."/>
            <person name="Huo Q."/>
            <person name="Li W."/>
            <person name="Guo W."/>
            <person name="Chen H."/>
            <person name="Zhou L."/>
            <person name="Ni X."/>
            <person name="Tian J."/>
            <person name="Zhou Y."/>
            <person name="Sheng Y."/>
            <person name="Liu T."/>
            <person name="Pan Y."/>
            <person name="Xia L."/>
            <person name="Li J."/>
            <person name="Zhao F."/>
            <person name="Cao W."/>
        </authorList>
    </citation>
    <scope>NUCLEOTIDE SEQUENCE</scope>
    <source>
        <strain evidence="1">Dsil-2018</strain>
    </source>
</reference>
<organism evidence="1 2">
    <name type="scientific">Dermacentor silvarum</name>
    <name type="common">Tick</name>
    <dbReference type="NCBI Taxonomy" id="543639"/>
    <lineage>
        <taxon>Eukaryota</taxon>
        <taxon>Metazoa</taxon>
        <taxon>Ecdysozoa</taxon>
        <taxon>Arthropoda</taxon>
        <taxon>Chelicerata</taxon>
        <taxon>Arachnida</taxon>
        <taxon>Acari</taxon>
        <taxon>Parasitiformes</taxon>
        <taxon>Ixodida</taxon>
        <taxon>Ixodoidea</taxon>
        <taxon>Ixodidae</taxon>
        <taxon>Rhipicephalinae</taxon>
        <taxon>Dermacentor</taxon>
    </lineage>
</organism>